<proteinExistence type="predicted"/>
<dbReference type="EMBL" id="LSBJ02000021">
    <property type="protein sequence ID" value="OWT42358.1"/>
    <property type="molecule type" value="Genomic_DNA"/>
</dbReference>
<gene>
    <name evidence="1" type="ORF">VFPPC_18503</name>
</gene>
<accession>A0A219AND6</accession>
<evidence type="ECO:0000313" key="1">
    <source>
        <dbReference type="EMBL" id="OWT42358.1"/>
    </source>
</evidence>
<evidence type="ECO:0000313" key="2">
    <source>
        <dbReference type="Proteomes" id="UP000078397"/>
    </source>
</evidence>
<protein>
    <submittedName>
        <fullName evidence="1">Uncharacterized protein</fullName>
    </submittedName>
</protein>
<sequence>MVHKKQPLRSSTLGQFYSPLSQASHQLRGWTLWSLPPTYLTPVHLLSNRCSGLSSHKIAICIIHPMSHATYQNCKVAGASTLCFAGKGVDGNNSSVLDCHVCSFIQFHIVAIQHGLGWSV</sequence>
<dbReference type="Proteomes" id="UP000078397">
    <property type="component" value="Unassembled WGS sequence"/>
</dbReference>
<reference evidence="1 2" key="1">
    <citation type="journal article" date="2016" name="PLoS Pathog.">
        <title>Biosynthesis of antibiotic leucinostatins in bio-control fungus Purpureocillium lilacinum and their inhibition on phytophthora revealed by genome mining.</title>
        <authorList>
            <person name="Wang G."/>
            <person name="Liu Z."/>
            <person name="Lin R."/>
            <person name="Li E."/>
            <person name="Mao Z."/>
            <person name="Ling J."/>
            <person name="Yang Y."/>
            <person name="Yin W.B."/>
            <person name="Xie B."/>
        </authorList>
    </citation>
    <scope>NUCLEOTIDE SEQUENCE [LARGE SCALE GENOMIC DNA]</scope>
    <source>
        <strain evidence="1">170</strain>
    </source>
</reference>
<dbReference type="GeneID" id="28853884"/>
<name>A0A219AND6_METCM</name>
<comment type="caution">
    <text evidence="1">The sequence shown here is derived from an EMBL/GenBank/DDBJ whole genome shotgun (WGS) entry which is preliminary data.</text>
</comment>
<keyword evidence="2" id="KW-1185">Reference proteome</keyword>
<dbReference type="KEGG" id="pchm:VFPPC_18503"/>
<dbReference type="RefSeq" id="XP_018135809.2">
    <property type="nucleotide sequence ID" value="XM_018289890.2"/>
</dbReference>
<organism evidence="1 2">
    <name type="scientific">Pochonia chlamydosporia 170</name>
    <dbReference type="NCBI Taxonomy" id="1380566"/>
    <lineage>
        <taxon>Eukaryota</taxon>
        <taxon>Fungi</taxon>
        <taxon>Dikarya</taxon>
        <taxon>Ascomycota</taxon>
        <taxon>Pezizomycotina</taxon>
        <taxon>Sordariomycetes</taxon>
        <taxon>Hypocreomycetidae</taxon>
        <taxon>Hypocreales</taxon>
        <taxon>Clavicipitaceae</taxon>
        <taxon>Pochonia</taxon>
    </lineage>
</organism>
<dbReference type="AlphaFoldDB" id="A0A219AND6"/>